<reference evidence="2" key="1">
    <citation type="submission" date="2025-08" db="UniProtKB">
        <authorList>
            <consortium name="Ensembl"/>
        </authorList>
    </citation>
    <scope>IDENTIFICATION</scope>
</reference>
<dbReference type="InterPro" id="IPR001909">
    <property type="entry name" value="KRAB"/>
</dbReference>
<protein>
    <recommendedName>
        <fullName evidence="1">KRAB domain-containing protein</fullName>
    </recommendedName>
</protein>
<dbReference type="GO" id="GO:0006355">
    <property type="term" value="P:regulation of DNA-templated transcription"/>
    <property type="evidence" value="ECO:0007669"/>
    <property type="project" value="InterPro"/>
</dbReference>
<dbReference type="PANTHER" id="PTHR23232">
    <property type="entry name" value="KRAB DOMAIN C2H2 ZINC FINGER"/>
    <property type="match status" value="1"/>
</dbReference>
<dbReference type="CDD" id="cd07765">
    <property type="entry name" value="KRAB_A-box"/>
    <property type="match status" value="1"/>
</dbReference>
<feature type="domain" description="KRAB" evidence="1">
    <location>
        <begin position="27"/>
        <end position="95"/>
    </location>
</feature>
<proteinExistence type="predicted"/>
<dbReference type="Gene3D" id="6.10.140.140">
    <property type="match status" value="1"/>
</dbReference>
<dbReference type="PANTHER" id="PTHR23232:SF142">
    <property type="entry name" value="GASTRULA ZINC FINGER PROTEIN XLCGF57.1-LIKE-RELATED"/>
    <property type="match status" value="1"/>
</dbReference>
<dbReference type="Pfam" id="PF01352">
    <property type="entry name" value="KRAB"/>
    <property type="match status" value="1"/>
</dbReference>
<dbReference type="OMA" id="PWSSTCH"/>
<dbReference type="AlphaFoldDB" id="A0A7M4EA75"/>
<evidence type="ECO:0000259" key="1">
    <source>
        <dbReference type="PROSITE" id="PS50805"/>
    </source>
</evidence>
<keyword evidence="3" id="KW-1185">Reference proteome</keyword>
<dbReference type="SUPFAM" id="SSF109640">
    <property type="entry name" value="KRAB domain (Kruppel-associated box)"/>
    <property type="match status" value="1"/>
</dbReference>
<dbReference type="SMART" id="SM00349">
    <property type="entry name" value="KRAB"/>
    <property type="match status" value="1"/>
</dbReference>
<evidence type="ECO:0000313" key="2">
    <source>
        <dbReference type="Ensembl" id="ENSCPRP00005006779.1"/>
    </source>
</evidence>
<name>A0A7M4EA75_CROPO</name>
<dbReference type="GeneTree" id="ENSGT00950000185037"/>
<dbReference type="Ensembl" id="ENSCPRT00005007955.1">
    <property type="protein sequence ID" value="ENSCPRP00005006779.1"/>
    <property type="gene ID" value="ENSCPRG00005004829.1"/>
</dbReference>
<dbReference type="Proteomes" id="UP000594220">
    <property type="component" value="Unplaced"/>
</dbReference>
<accession>A0A7M4EA75</accession>
<dbReference type="PROSITE" id="PS50805">
    <property type="entry name" value="KRAB"/>
    <property type="match status" value="1"/>
</dbReference>
<organism evidence="2 3">
    <name type="scientific">Crocodylus porosus</name>
    <name type="common">Saltwater crocodile</name>
    <name type="synonym">Estuarine crocodile</name>
    <dbReference type="NCBI Taxonomy" id="8502"/>
    <lineage>
        <taxon>Eukaryota</taxon>
        <taxon>Metazoa</taxon>
        <taxon>Chordata</taxon>
        <taxon>Craniata</taxon>
        <taxon>Vertebrata</taxon>
        <taxon>Euteleostomi</taxon>
        <taxon>Archelosauria</taxon>
        <taxon>Archosauria</taxon>
        <taxon>Crocodylia</taxon>
        <taxon>Longirostres</taxon>
        <taxon>Crocodylidae</taxon>
        <taxon>Crocodylus</taxon>
    </lineage>
</organism>
<reference evidence="2" key="2">
    <citation type="submission" date="2025-09" db="UniProtKB">
        <authorList>
            <consortium name="Ensembl"/>
        </authorList>
    </citation>
    <scope>IDENTIFICATION</scope>
</reference>
<dbReference type="InterPro" id="IPR050169">
    <property type="entry name" value="Krueppel_C2H2_ZnF"/>
</dbReference>
<dbReference type="InterPro" id="IPR036051">
    <property type="entry name" value="KRAB_dom_sf"/>
</dbReference>
<sequence>SLPPPHTTLPPVVIATPGVRAGGAKPGVFEDVAVYFTRKEWELLEDEDTVLYQHQMLRNFQALVSLGKSLVLASPWSSTCHGRFSLPWVLTLNLH</sequence>
<evidence type="ECO:0000313" key="3">
    <source>
        <dbReference type="Proteomes" id="UP000594220"/>
    </source>
</evidence>